<dbReference type="OrthoDB" id="60371at2759"/>
<evidence type="ECO:0000256" key="8">
    <source>
        <dbReference type="ARBA" id="ARBA00023206"/>
    </source>
</evidence>
<dbReference type="InParanoid" id="A0A067P6F0"/>
<accession>A0A067P6F0</accession>
<comment type="catalytic activity">
    <reaction evidence="12">
        <text>D-ribulose 5-phosphate = (2S)-2-hydroxy-3-oxobutyl phosphate + formate + H(+)</text>
        <dbReference type="Rhea" id="RHEA:18457"/>
        <dbReference type="ChEBI" id="CHEBI:15378"/>
        <dbReference type="ChEBI" id="CHEBI:15740"/>
        <dbReference type="ChEBI" id="CHEBI:58121"/>
        <dbReference type="ChEBI" id="CHEBI:58830"/>
        <dbReference type="EC" id="4.1.99.12"/>
    </reaction>
</comment>
<dbReference type="FunCoup" id="A0A067P6F0">
    <property type="interactions" value="108"/>
</dbReference>
<feature type="region of interest" description="Disordered" evidence="13">
    <location>
        <begin position="1"/>
        <end position="51"/>
    </location>
</feature>
<keyword evidence="6 12" id="KW-0479">Metal-binding</keyword>
<keyword evidence="5 12" id="KW-0686">Riboflavin biosynthesis</keyword>
<dbReference type="SUPFAM" id="SSF55821">
    <property type="entry name" value="YrdC/RibB"/>
    <property type="match status" value="1"/>
</dbReference>
<evidence type="ECO:0000256" key="2">
    <source>
        <dbReference type="ARBA" id="ARBA00011738"/>
    </source>
</evidence>
<reference evidence="15" key="1">
    <citation type="journal article" date="2014" name="Proc. Natl. Acad. Sci. U.S.A.">
        <title>Extensive sampling of basidiomycete genomes demonstrates inadequacy of the white-rot/brown-rot paradigm for wood decay fungi.</title>
        <authorList>
            <person name="Riley R."/>
            <person name="Salamov A.A."/>
            <person name="Brown D.W."/>
            <person name="Nagy L.G."/>
            <person name="Floudas D."/>
            <person name="Held B.W."/>
            <person name="Levasseur A."/>
            <person name="Lombard V."/>
            <person name="Morin E."/>
            <person name="Otillar R."/>
            <person name="Lindquist E.A."/>
            <person name="Sun H."/>
            <person name="LaButti K.M."/>
            <person name="Schmutz J."/>
            <person name="Jabbour D."/>
            <person name="Luo H."/>
            <person name="Baker S.E."/>
            <person name="Pisabarro A.G."/>
            <person name="Walton J.D."/>
            <person name="Blanchette R.A."/>
            <person name="Henrissat B."/>
            <person name="Martin F."/>
            <person name="Cullen D."/>
            <person name="Hibbett D.S."/>
            <person name="Grigoriev I.V."/>
        </authorList>
    </citation>
    <scope>NUCLEOTIDE SEQUENCE [LARGE SCALE GENOMIC DNA]</scope>
    <source>
        <strain evidence="15">MUCL 33604</strain>
    </source>
</reference>
<keyword evidence="9 12" id="KW-0464">Manganese</keyword>
<name>A0A067P6F0_9AGAM</name>
<evidence type="ECO:0000256" key="13">
    <source>
        <dbReference type="SAM" id="MobiDB-lite"/>
    </source>
</evidence>
<dbReference type="FunFam" id="3.90.870.10:FF:000002">
    <property type="entry name" value="3,4-dihydroxy-2-butanone 4-phosphate synthase"/>
    <property type="match status" value="1"/>
</dbReference>
<feature type="compositionally biased region" description="Low complexity" evidence="13">
    <location>
        <begin position="1"/>
        <end position="34"/>
    </location>
</feature>
<dbReference type="NCBIfam" id="TIGR00506">
    <property type="entry name" value="ribB"/>
    <property type="match status" value="1"/>
</dbReference>
<protein>
    <recommendedName>
        <fullName evidence="4 12">3,4-dihydroxy-2-butanone 4-phosphate synthase</fullName>
        <shortName evidence="12">DHBP synthase</shortName>
        <ecNumber evidence="3 12">4.1.99.12</ecNumber>
    </recommendedName>
</protein>
<evidence type="ECO:0000313" key="14">
    <source>
        <dbReference type="EMBL" id="KDQ50443.1"/>
    </source>
</evidence>
<evidence type="ECO:0000256" key="7">
    <source>
        <dbReference type="ARBA" id="ARBA00022842"/>
    </source>
</evidence>
<dbReference type="InterPro" id="IPR017945">
    <property type="entry name" value="DHBP_synth_RibB-like_a/b_dom"/>
</dbReference>
<dbReference type="GO" id="GO:0046872">
    <property type="term" value="F:metal ion binding"/>
    <property type="evidence" value="ECO:0007669"/>
    <property type="project" value="UniProtKB-KW"/>
</dbReference>
<sequence length="291" mass="31906">MAPVALASSSPLSPSAPFKKPAVQSPSVSLSQSSMANSPTRWQPTEVQNPPKRDVFAFDSMEEALAAFGRGEFLVVMDDEGRENEGDLIIAASECTTEKMAWMIKHTSGYICISLPGERLDELEIPMMFPQNQDRHRTAYTVTVDYKYGTTTGISAHDRALTARSLSSPTTLPTDFTRPGHLVPLRARPGYTLARPGHTESAIDLCRLSGTPERAGLLCELVNDNEEGSMMRRDECRRFADRWGLRMVSVEMLMEWRRVIGDFEGVEGVRGNGNGAVNGVNGSSEVVNGVH</sequence>
<evidence type="ECO:0000256" key="6">
    <source>
        <dbReference type="ARBA" id="ARBA00022723"/>
    </source>
</evidence>
<comment type="similarity">
    <text evidence="11 12">Belongs to the DHBP synthase family.</text>
</comment>
<dbReference type="PANTHER" id="PTHR21327:SF18">
    <property type="entry name" value="3,4-DIHYDROXY-2-BUTANONE 4-PHOSPHATE SYNTHASE"/>
    <property type="match status" value="1"/>
</dbReference>
<evidence type="ECO:0000256" key="12">
    <source>
        <dbReference type="RuleBase" id="RU003843"/>
    </source>
</evidence>
<evidence type="ECO:0000256" key="10">
    <source>
        <dbReference type="ARBA" id="ARBA00023239"/>
    </source>
</evidence>
<dbReference type="GO" id="GO:0008686">
    <property type="term" value="F:3,4-dihydroxy-2-butanone-4-phosphate synthase activity"/>
    <property type="evidence" value="ECO:0007669"/>
    <property type="project" value="UniProtKB-EC"/>
</dbReference>
<organism evidence="14 15">
    <name type="scientific">Jaapia argillacea MUCL 33604</name>
    <dbReference type="NCBI Taxonomy" id="933084"/>
    <lineage>
        <taxon>Eukaryota</taxon>
        <taxon>Fungi</taxon>
        <taxon>Dikarya</taxon>
        <taxon>Basidiomycota</taxon>
        <taxon>Agaricomycotina</taxon>
        <taxon>Agaricomycetes</taxon>
        <taxon>Agaricomycetidae</taxon>
        <taxon>Jaapiales</taxon>
        <taxon>Jaapiaceae</taxon>
        <taxon>Jaapia</taxon>
    </lineage>
</organism>
<dbReference type="PANTHER" id="PTHR21327">
    <property type="entry name" value="GTP CYCLOHYDROLASE II-RELATED"/>
    <property type="match status" value="1"/>
</dbReference>
<dbReference type="Gene3D" id="3.90.870.10">
    <property type="entry name" value="DHBP synthase"/>
    <property type="match status" value="1"/>
</dbReference>
<feature type="compositionally biased region" description="Polar residues" evidence="13">
    <location>
        <begin position="35"/>
        <end position="48"/>
    </location>
</feature>
<dbReference type="Pfam" id="PF00926">
    <property type="entry name" value="DHBP_synthase"/>
    <property type="match status" value="1"/>
</dbReference>
<gene>
    <name evidence="14" type="ORF">JAAARDRAFT_42102</name>
</gene>
<dbReference type="InterPro" id="IPR000422">
    <property type="entry name" value="DHBP_synthase_RibB"/>
</dbReference>
<dbReference type="EC" id="4.1.99.12" evidence="3 12"/>
<dbReference type="GO" id="GO:0005829">
    <property type="term" value="C:cytosol"/>
    <property type="evidence" value="ECO:0007669"/>
    <property type="project" value="TreeGrafter"/>
</dbReference>
<evidence type="ECO:0000256" key="11">
    <source>
        <dbReference type="ARBA" id="ARBA00060730"/>
    </source>
</evidence>
<proteinExistence type="inferred from homology"/>
<evidence type="ECO:0000313" key="15">
    <source>
        <dbReference type="Proteomes" id="UP000027265"/>
    </source>
</evidence>
<dbReference type="HOGENOM" id="CLU_020273_3_1_1"/>
<dbReference type="GO" id="GO:0005758">
    <property type="term" value="C:mitochondrial intermembrane space"/>
    <property type="evidence" value="ECO:0007669"/>
    <property type="project" value="TreeGrafter"/>
</dbReference>
<keyword evidence="8" id="KW-0318">Glutathionylation</keyword>
<evidence type="ECO:0000256" key="3">
    <source>
        <dbReference type="ARBA" id="ARBA00012153"/>
    </source>
</evidence>
<dbReference type="Proteomes" id="UP000027265">
    <property type="component" value="Unassembled WGS sequence"/>
</dbReference>
<comment type="cofactor">
    <cofactor evidence="12">
        <name>Mg(2+)</name>
        <dbReference type="ChEBI" id="CHEBI:18420"/>
    </cofactor>
    <cofactor evidence="12">
        <name>Mn(2+)</name>
        <dbReference type="ChEBI" id="CHEBI:29035"/>
    </cofactor>
    <text evidence="12">Binds 2 divalent metal cations per subunit. Magnesium or manganese.</text>
</comment>
<comment type="function">
    <text evidence="12">Catalyzes the conversion of D-ribulose 5-phosphate to formate and 3,4-dihydroxy-2-butanone 4-phosphate.</text>
</comment>
<dbReference type="UniPathway" id="UPA00275">
    <property type="reaction ID" value="UER00399"/>
</dbReference>
<evidence type="ECO:0000256" key="4">
    <source>
        <dbReference type="ARBA" id="ARBA00018836"/>
    </source>
</evidence>
<dbReference type="STRING" id="933084.A0A067P6F0"/>
<dbReference type="AlphaFoldDB" id="A0A067P6F0"/>
<dbReference type="GO" id="GO:0009231">
    <property type="term" value="P:riboflavin biosynthetic process"/>
    <property type="evidence" value="ECO:0007669"/>
    <property type="project" value="UniProtKB-UniPathway"/>
</dbReference>
<dbReference type="EMBL" id="KL197760">
    <property type="protein sequence ID" value="KDQ50443.1"/>
    <property type="molecule type" value="Genomic_DNA"/>
</dbReference>
<keyword evidence="15" id="KW-1185">Reference proteome</keyword>
<keyword evidence="10 12" id="KW-0456">Lyase</keyword>
<evidence type="ECO:0000256" key="5">
    <source>
        <dbReference type="ARBA" id="ARBA00022619"/>
    </source>
</evidence>
<comment type="subunit">
    <text evidence="2 12">Homodimer.</text>
</comment>
<evidence type="ECO:0000256" key="1">
    <source>
        <dbReference type="ARBA" id="ARBA00004904"/>
    </source>
</evidence>
<keyword evidence="7 12" id="KW-0460">Magnesium</keyword>
<comment type="pathway">
    <text evidence="1 12">Cofactor biosynthesis; riboflavin biosynthesis; 2-hydroxy-3-oxobutyl phosphate from D-ribulose 5-phosphate: step 1/1.</text>
</comment>
<evidence type="ECO:0000256" key="9">
    <source>
        <dbReference type="ARBA" id="ARBA00023211"/>
    </source>
</evidence>